<protein>
    <submittedName>
        <fullName evidence="2">Uncharacterized protein</fullName>
    </submittedName>
</protein>
<feature type="compositionally biased region" description="Basic and acidic residues" evidence="1">
    <location>
        <begin position="1"/>
        <end position="19"/>
    </location>
</feature>
<dbReference type="HOGENOM" id="CLU_1540280_0_0_1"/>
<dbReference type="Proteomes" id="UP000027265">
    <property type="component" value="Unassembled WGS sequence"/>
</dbReference>
<feature type="region of interest" description="Disordered" evidence="1">
    <location>
        <begin position="75"/>
        <end position="96"/>
    </location>
</feature>
<proteinExistence type="predicted"/>
<name>A0A067PQT6_9AGAM</name>
<evidence type="ECO:0000256" key="1">
    <source>
        <dbReference type="SAM" id="MobiDB-lite"/>
    </source>
</evidence>
<sequence length="174" mass="20349">MQSLGPRERVESKLGEQGDKMVNNFNKERNSTARVLLRIPGLSSDDLPKAPRLAQHEVNFQWPLQLYFFPNLKTRIPHPPRQRREKPPNLTGNIPNRLRRTNTCQVVFIIMMKAKFVHRRKNLHKPSNAFQIFKVVNGGKTANLIDHEEFDPTKTERWGETERLAEAVTFEKER</sequence>
<evidence type="ECO:0000313" key="3">
    <source>
        <dbReference type="Proteomes" id="UP000027265"/>
    </source>
</evidence>
<feature type="compositionally biased region" description="Basic residues" evidence="1">
    <location>
        <begin position="75"/>
        <end position="84"/>
    </location>
</feature>
<keyword evidence="3" id="KW-1185">Reference proteome</keyword>
<organism evidence="2 3">
    <name type="scientific">Jaapia argillacea MUCL 33604</name>
    <dbReference type="NCBI Taxonomy" id="933084"/>
    <lineage>
        <taxon>Eukaryota</taxon>
        <taxon>Fungi</taxon>
        <taxon>Dikarya</taxon>
        <taxon>Basidiomycota</taxon>
        <taxon>Agaricomycotina</taxon>
        <taxon>Agaricomycetes</taxon>
        <taxon>Agaricomycetidae</taxon>
        <taxon>Jaapiales</taxon>
        <taxon>Jaapiaceae</taxon>
        <taxon>Jaapia</taxon>
    </lineage>
</organism>
<dbReference type="InParanoid" id="A0A067PQT6"/>
<gene>
    <name evidence="2" type="ORF">JAAARDRAFT_48487</name>
</gene>
<dbReference type="EMBL" id="KL197723">
    <property type="protein sequence ID" value="KDQ56175.1"/>
    <property type="molecule type" value="Genomic_DNA"/>
</dbReference>
<dbReference type="AlphaFoldDB" id="A0A067PQT6"/>
<accession>A0A067PQT6</accession>
<reference evidence="3" key="1">
    <citation type="journal article" date="2014" name="Proc. Natl. Acad. Sci. U.S.A.">
        <title>Extensive sampling of basidiomycete genomes demonstrates inadequacy of the white-rot/brown-rot paradigm for wood decay fungi.</title>
        <authorList>
            <person name="Riley R."/>
            <person name="Salamov A.A."/>
            <person name="Brown D.W."/>
            <person name="Nagy L.G."/>
            <person name="Floudas D."/>
            <person name="Held B.W."/>
            <person name="Levasseur A."/>
            <person name="Lombard V."/>
            <person name="Morin E."/>
            <person name="Otillar R."/>
            <person name="Lindquist E.A."/>
            <person name="Sun H."/>
            <person name="LaButti K.M."/>
            <person name="Schmutz J."/>
            <person name="Jabbour D."/>
            <person name="Luo H."/>
            <person name="Baker S.E."/>
            <person name="Pisabarro A.G."/>
            <person name="Walton J.D."/>
            <person name="Blanchette R.A."/>
            <person name="Henrissat B."/>
            <person name="Martin F."/>
            <person name="Cullen D."/>
            <person name="Hibbett D.S."/>
            <person name="Grigoriev I.V."/>
        </authorList>
    </citation>
    <scope>NUCLEOTIDE SEQUENCE [LARGE SCALE GENOMIC DNA]</scope>
    <source>
        <strain evidence="3">MUCL 33604</strain>
    </source>
</reference>
<evidence type="ECO:0000313" key="2">
    <source>
        <dbReference type="EMBL" id="KDQ56175.1"/>
    </source>
</evidence>
<feature type="region of interest" description="Disordered" evidence="1">
    <location>
        <begin position="1"/>
        <end position="20"/>
    </location>
</feature>